<evidence type="ECO:0000256" key="1">
    <source>
        <dbReference type="SAM" id="Coils"/>
    </source>
</evidence>
<keyword evidence="1" id="KW-0175">Coiled coil</keyword>
<feature type="coiled-coil region" evidence="1">
    <location>
        <begin position="135"/>
        <end position="169"/>
    </location>
</feature>
<dbReference type="EMBL" id="FOUF01000020">
    <property type="protein sequence ID" value="SFM55274.1"/>
    <property type="molecule type" value="Genomic_DNA"/>
</dbReference>
<protein>
    <submittedName>
        <fullName evidence="2">Uncharacterized protein</fullName>
    </submittedName>
</protein>
<accession>A0A1I4RT71</accession>
<dbReference type="Proteomes" id="UP000199561">
    <property type="component" value="Unassembled WGS sequence"/>
</dbReference>
<proteinExistence type="predicted"/>
<name>A0A1I4RT71_9PROT</name>
<dbReference type="AlphaFoldDB" id="A0A1I4RT71"/>
<evidence type="ECO:0000313" key="2">
    <source>
        <dbReference type="EMBL" id="SFM55274.1"/>
    </source>
</evidence>
<gene>
    <name evidence="2" type="ORF">SAMN05421880_12071</name>
</gene>
<organism evidence="2 3">
    <name type="scientific">Nitrosomonas nitrosa</name>
    <dbReference type="NCBI Taxonomy" id="52442"/>
    <lineage>
        <taxon>Bacteria</taxon>
        <taxon>Pseudomonadati</taxon>
        <taxon>Pseudomonadota</taxon>
        <taxon>Betaproteobacteria</taxon>
        <taxon>Nitrosomonadales</taxon>
        <taxon>Nitrosomonadaceae</taxon>
        <taxon>Nitrosomonas</taxon>
    </lineage>
</organism>
<keyword evidence="3" id="KW-1185">Reference proteome</keyword>
<sequence>MQIAQNLPALIAKSRYGNMCTHCSASGYFARIALRCGIALLFCCMLPYATALHAETLTESPVAAQMRLLETDLQRLHQKQQNIFQQFQMIQELRRYELMREGEITPSMPPAMVMGGPLPSYEEMAGKREERHKRLERYTADLDQLYAQYQELENEKKYLMQQIDALSRSLMEQLTK</sequence>
<dbReference type="STRING" id="52442.SAMN05421880_12071"/>
<reference evidence="2 3" key="1">
    <citation type="submission" date="2016-10" db="EMBL/GenBank/DDBJ databases">
        <authorList>
            <person name="de Groot N.N."/>
        </authorList>
    </citation>
    <scope>NUCLEOTIDE SEQUENCE [LARGE SCALE GENOMIC DNA]</scope>
    <source>
        <strain evidence="2 3">Nm146</strain>
    </source>
</reference>
<evidence type="ECO:0000313" key="3">
    <source>
        <dbReference type="Proteomes" id="UP000199561"/>
    </source>
</evidence>